<dbReference type="SMART" id="SM00516">
    <property type="entry name" value="SEC14"/>
    <property type="match status" value="1"/>
</dbReference>
<dbReference type="PANTHER" id="PTHR12112">
    <property type="entry name" value="BNIP - RELATED"/>
    <property type="match status" value="1"/>
</dbReference>
<feature type="domain" description="CRAL-TRIO" evidence="2">
    <location>
        <begin position="287"/>
        <end position="444"/>
    </location>
</feature>
<dbReference type="Pfam" id="PF12496">
    <property type="entry name" value="BNIP2"/>
    <property type="match status" value="1"/>
</dbReference>
<evidence type="ECO:0000256" key="1">
    <source>
        <dbReference type="SAM" id="MobiDB-lite"/>
    </source>
</evidence>
<evidence type="ECO:0000313" key="3">
    <source>
        <dbReference type="Proteomes" id="UP001652741"/>
    </source>
</evidence>
<dbReference type="InterPro" id="IPR022181">
    <property type="entry name" value="Bcl2-/adenovirus-E1B"/>
</dbReference>
<name>A0ABM3D631_SALSA</name>
<dbReference type="GeneID" id="106606055"/>
<dbReference type="Pfam" id="PF13716">
    <property type="entry name" value="CRAL_TRIO_2"/>
    <property type="match status" value="1"/>
</dbReference>
<dbReference type="PROSITE" id="PS50191">
    <property type="entry name" value="CRAL_TRIO"/>
    <property type="match status" value="1"/>
</dbReference>
<dbReference type="InterPro" id="IPR036865">
    <property type="entry name" value="CRAL-TRIO_dom_sf"/>
</dbReference>
<feature type="region of interest" description="Disordered" evidence="1">
    <location>
        <begin position="81"/>
        <end position="106"/>
    </location>
</feature>
<accession>A0ABM3D631</accession>
<dbReference type="InterPro" id="IPR001251">
    <property type="entry name" value="CRAL-TRIO_dom"/>
</dbReference>
<dbReference type="Gene3D" id="3.40.525.10">
    <property type="entry name" value="CRAL-TRIO lipid binding domain"/>
    <property type="match status" value="1"/>
</dbReference>
<dbReference type="RefSeq" id="XP_045554246.1">
    <property type="nucleotide sequence ID" value="XM_045698290.1"/>
</dbReference>
<feature type="region of interest" description="Disordered" evidence="1">
    <location>
        <begin position="125"/>
        <end position="159"/>
    </location>
</feature>
<dbReference type="CDD" id="cd00170">
    <property type="entry name" value="SEC14"/>
    <property type="match status" value="1"/>
</dbReference>
<feature type="region of interest" description="Disordered" evidence="1">
    <location>
        <begin position="175"/>
        <end position="200"/>
    </location>
</feature>
<protein>
    <submittedName>
        <fullName evidence="4">BCL2/adenovirus E1B 19 kDa protein-interacting protein 2 isoform X1</fullName>
    </submittedName>
</protein>
<organism evidence="3 4">
    <name type="scientific">Salmo salar</name>
    <name type="common">Atlantic salmon</name>
    <dbReference type="NCBI Taxonomy" id="8030"/>
    <lineage>
        <taxon>Eukaryota</taxon>
        <taxon>Metazoa</taxon>
        <taxon>Chordata</taxon>
        <taxon>Craniata</taxon>
        <taxon>Vertebrata</taxon>
        <taxon>Euteleostomi</taxon>
        <taxon>Actinopterygii</taxon>
        <taxon>Neopterygii</taxon>
        <taxon>Teleostei</taxon>
        <taxon>Protacanthopterygii</taxon>
        <taxon>Salmoniformes</taxon>
        <taxon>Salmonidae</taxon>
        <taxon>Salmoninae</taxon>
        <taxon>Salmo</taxon>
    </lineage>
</organism>
<evidence type="ECO:0000259" key="2">
    <source>
        <dbReference type="PROSITE" id="PS50191"/>
    </source>
</evidence>
<reference evidence="4" key="1">
    <citation type="submission" date="2025-08" db="UniProtKB">
        <authorList>
            <consortium name="RefSeq"/>
        </authorList>
    </citation>
    <scope>IDENTIFICATION</scope>
</reference>
<keyword evidence="3" id="KW-1185">Reference proteome</keyword>
<feature type="compositionally biased region" description="Basic and acidic residues" evidence="1">
    <location>
        <begin position="125"/>
        <end position="134"/>
    </location>
</feature>
<evidence type="ECO:0000313" key="4">
    <source>
        <dbReference type="RefSeq" id="XP_045554246.1"/>
    </source>
</evidence>
<feature type="region of interest" description="Disordered" evidence="1">
    <location>
        <begin position="1"/>
        <end position="23"/>
    </location>
</feature>
<gene>
    <name evidence="4" type="primary">LOC106606055</name>
</gene>
<dbReference type="SUPFAM" id="SSF52087">
    <property type="entry name" value="CRAL/TRIO domain"/>
    <property type="match status" value="1"/>
</dbReference>
<proteinExistence type="predicted"/>
<dbReference type="Proteomes" id="UP001652741">
    <property type="component" value="Chromosome ssa02"/>
</dbReference>
<dbReference type="PANTHER" id="PTHR12112:SF21">
    <property type="entry name" value="BCL-2_ADENOVIRUS E1B 19 KDA-INTERACTING PROTEIN 2-LIKE PROTEIN"/>
    <property type="match status" value="1"/>
</dbReference>
<sequence>MTQSWTSTWRPWRRPQTASPATSLTACTNWSGRMTCRGWAGGGWCLRHHGDGAGRDGLHGARPGGQQGAPLEKVLRRRTGVPRQHECPGAIPPGALPRRSPEGAKAASYIQDMELREEWQDEEFPRPLPEDAHSPETPGENAERPAPPTSLALSENPIRKKRLVAPTLSLTLSRTDSADRSVKSGDTGYSAAALSPDEDDTELDINLEALETPSDSESCNFPDSMHELEWEDDLPRLGRGEDGVSGTTVMEQAEMGSMELDQVDNRGRRWRRFCVAGQEYHVNMSVLEPYLQVLSHGGYYGEAMNAIITFSSCYLPENTVENYEYVMDNLFRYIVGTLDLMVSEGYVMVYLCSMAPRNKMPAIKWLRQCYTSIDRRLRKDLKGLFVVHPAWYIKALITVVKPFISEKFSRKIRFIHSLQELSEYIPMEHLQIPDSIREYDVRMNG</sequence>